<dbReference type="InterPro" id="IPR039181">
    <property type="entry name" value="Elapor1/2"/>
</dbReference>
<dbReference type="InterPro" id="IPR009030">
    <property type="entry name" value="Growth_fac_rcpt_cys_sf"/>
</dbReference>
<evidence type="ECO:0000256" key="8">
    <source>
        <dbReference type="SAM" id="SignalP"/>
    </source>
</evidence>
<dbReference type="Pfam" id="PF00878">
    <property type="entry name" value="CIMR"/>
    <property type="match status" value="1"/>
</dbReference>
<evidence type="ECO:0000313" key="10">
    <source>
        <dbReference type="EMBL" id="OMJ70435.1"/>
    </source>
</evidence>
<dbReference type="InterPro" id="IPR044865">
    <property type="entry name" value="MRH_dom"/>
</dbReference>
<dbReference type="PROSITE" id="PS51914">
    <property type="entry name" value="MRH"/>
    <property type="match status" value="1"/>
</dbReference>
<evidence type="ECO:0000256" key="6">
    <source>
        <dbReference type="ARBA" id="ARBA00023180"/>
    </source>
</evidence>
<keyword evidence="7" id="KW-0472">Membrane</keyword>
<dbReference type="OrthoDB" id="441817at2759"/>
<dbReference type="InterPro" id="IPR000479">
    <property type="entry name" value="CIMR_rpt"/>
</dbReference>
<keyword evidence="7" id="KW-0812">Transmembrane</keyword>
<keyword evidence="11" id="KW-1185">Reference proteome</keyword>
<dbReference type="EMBL" id="MPUH01001088">
    <property type="protein sequence ID" value="OMJ70435.1"/>
    <property type="molecule type" value="Genomic_DNA"/>
</dbReference>
<keyword evidence="6" id="KW-0325">Glycoprotein</keyword>
<evidence type="ECO:0000313" key="11">
    <source>
        <dbReference type="Proteomes" id="UP000187209"/>
    </source>
</evidence>
<comment type="subcellular location">
    <subcellularLocation>
        <location evidence="1">Cell membrane</location>
        <topology evidence="1">Single-pass type I membrane protein</topology>
    </subcellularLocation>
</comment>
<dbReference type="PANTHER" id="PTHR22727:SF15">
    <property type="entry name" value="MRH DOMAIN-CONTAINING PROTEIN"/>
    <property type="match status" value="1"/>
</dbReference>
<keyword evidence="3" id="KW-1003">Cell membrane</keyword>
<dbReference type="GO" id="GO:0007041">
    <property type="term" value="P:lysosomal transport"/>
    <property type="evidence" value="ECO:0007669"/>
    <property type="project" value="InterPro"/>
</dbReference>
<evidence type="ECO:0000256" key="5">
    <source>
        <dbReference type="ARBA" id="ARBA00023157"/>
    </source>
</evidence>
<evidence type="ECO:0000256" key="3">
    <source>
        <dbReference type="ARBA" id="ARBA00022475"/>
    </source>
</evidence>
<dbReference type="SUPFAM" id="SSF57184">
    <property type="entry name" value="Growth factor receptor domain"/>
    <property type="match status" value="1"/>
</dbReference>
<evidence type="ECO:0000259" key="9">
    <source>
        <dbReference type="PROSITE" id="PS51914"/>
    </source>
</evidence>
<evidence type="ECO:0000256" key="7">
    <source>
        <dbReference type="SAM" id="Phobius"/>
    </source>
</evidence>
<accession>A0A1R2B168</accession>
<evidence type="ECO:0000256" key="4">
    <source>
        <dbReference type="ARBA" id="ARBA00022729"/>
    </source>
</evidence>
<dbReference type="GO" id="GO:0005537">
    <property type="term" value="F:D-mannose binding"/>
    <property type="evidence" value="ECO:0007669"/>
    <property type="project" value="InterPro"/>
</dbReference>
<dbReference type="GO" id="GO:0005886">
    <property type="term" value="C:plasma membrane"/>
    <property type="evidence" value="ECO:0007669"/>
    <property type="project" value="UniProtKB-SubCell"/>
</dbReference>
<comment type="caution">
    <text evidence="10">The sequence shown here is derived from an EMBL/GenBank/DDBJ whole genome shotgun (WGS) entry which is preliminary data.</text>
</comment>
<dbReference type="InterPro" id="IPR009011">
    <property type="entry name" value="Man6P_isomerase_rcpt-bd_dom_sf"/>
</dbReference>
<dbReference type="SUPFAM" id="SSF50911">
    <property type="entry name" value="Mannose 6-phosphate receptor domain"/>
    <property type="match status" value="1"/>
</dbReference>
<keyword evidence="4 8" id="KW-0732">Signal</keyword>
<name>A0A1R2B168_9CILI</name>
<dbReference type="Gene3D" id="2.70.130.10">
    <property type="entry name" value="Mannose-6-phosphate receptor binding domain"/>
    <property type="match status" value="1"/>
</dbReference>
<dbReference type="AlphaFoldDB" id="A0A1R2B168"/>
<dbReference type="PANTHER" id="PTHR22727">
    <property type="entry name" value="PROTEIN CBG13728"/>
    <property type="match status" value="1"/>
</dbReference>
<gene>
    <name evidence="10" type="ORF">SteCoe_31596</name>
</gene>
<keyword evidence="5" id="KW-1015">Disulfide bond</keyword>
<feature type="transmembrane region" description="Helical" evidence="7">
    <location>
        <begin position="808"/>
        <end position="832"/>
    </location>
</feature>
<proteinExistence type="inferred from homology"/>
<dbReference type="SMART" id="SM01411">
    <property type="entry name" value="Ephrin_rec_like"/>
    <property type="match status" value="3"/>
</dbReference>
<comment type="similarity">
    <text evidence="2">Belongs to the ELAPOR family.</text>
</comment>
<feature type="chain" id="PRO_5012683958" description="MRH domain-containing protein" evidence="8">
    <location>
        <begin position="23"/>
        <end position="860"/>
    </location>
</feature>
<feature type="domain" description="MRH" evidence="9">
    <location>
        <begin position="611"/>
        <end position="756"/>
    </location>
</feature>
<evidence type="ECO:0000256" key="1">
    <source>
        <dbReference type="ARBA" id="ARBA00004251"/>
    </source>
</evidence>
<dbReference type="Proteomes" id="UP000187209">
    <property type="component" value="Unassembled WGS sequence"/>
</dbReference>
<evidence type="ECO:0000256" key="2">
    <source>
        <dbReference type="ARBA" id="ARBA00007627"/>
    </source>
</evidence>
<organism evidence="10 11">
    <name type="scientific">Stentor coeruleus</name>
    <dbReference type="NCBI Taxonomy" id="5963"/>
    <lineage>
        <taxon>Eukaryota</taxon>
        <taxon>Sar</taxon>
        <taxon>Alveolata</taxon>
        <taxon>Ciliophora</taxon>
        <taxon>Postciliodesmatophora</taxon>
        <taxon>Heterotrichea</taxon>
        <taxon>Heterotrichida</taxon>
        <taxon>Stentoridae</taxon>
        <taxon>Stentor</taxon>
    </lineage>
</organism>
<dbReference type="GO" id="GO:0038023">
    <property type="term" value="F:signaling receptor activity"/>
    <property type="evidence" value="ECO:0007669"/>
    <property type="project" value="InterPro"/>
</dbReference>
<keyword evidence="7" id="KW-1133">Transmembrane helix</keyword>
<feature type="signal peptide" evidence="8">
    <location>
        <begin position="1"/>
        <end position="22"/>
    </location>
</feature>
<protein>
    <recommendedName>
        <fullName evidence="9">MRH domain-containing protein</fullName>
    </recommendedName>
</protein>
<reference evidence="10 11" key="1">
    <citation type="submission" date="2016-11" db="EMBL/GenBank/DDBJ databases">
        <title>The macronuclear genome of Stentor coeruleus: a giant cell with tiny introns.</title>
        <authorList>
            <person name="Slabodnick M."/>
            <person name="Ruby J.G."/>
            <person name="Reiff S.B."/>
            <person name="Swart E.C."/>
            <person name="Gosai S."/>
            <person name="Prabakaran S."/>
            <person name="Witkowska E."/>
            <person name="Larue G.E."/>
            <person name="Fisher S."/>
            <person name="Freeman R.M."/>
            <person name="Gunawardena J."/>
            <person name="Chu W."/>
            <person name="Stover N.A."/>
            <person name="Gregory B.D."/>
            <person name="Nowacki M."/>
            <person name="Derisi J."/>
            <person name="Roy S.W."/>
            <person name="Marshall W.F."/>
            <person name="Sood P."/>
        </authorList>
    </citation>
    <scope>NUCLEOTIDE SEQUENCE [LARGE SCALE GENOMIC DNA]</scope>
    <source>
        <strain evidence="10">WM001</strain>
    </source>
</reference>
<sequence>MVFILLLYISAACEFSIDFSQCHESTIAALITPKGCYGNKPWAIQNLPCDYECPAGERLDINLNASSLICTPCQENTYNIGGGITINSWSLHRHDFSSFCSVLIGKSWKKGANCTTWHASSDEILISGTTSINNWYAADLFLYPYLVKPGKVKLIYRREVSGQGNFFIYIDNLLQYVDMESPSYEWFTVDIPLDPGRHEIQIAFINYVTDQISEIVIKEIQIRGTEHAAYTCLPCANGKSTKGADECLHCEMGSYLDDKICKKCPYGTTSLPGSADILDCYKLKNCTVLDFHYYFSECRYGMKTKFYEWNYPLMCNNEGITLPNMYIMPCGNCPLGKFYNETYCEYCETGSFIVDSSPGKKCLECPEGKYSPKMLAFTDWGVIPDQFNTWCMSVKNTICSFGWETRGTFIITSPLYERESSIYIETTFEFIEKDSYFSYNFTKTSGTNFIVYVDGIVKDSYQNQAGGLSQHSLSPGNHTIKWLCKHSISSYEYCSLSEILFHGTRHGGSAACIPCKDGSISKGNQQMCTACNAGFTSNLNHTLCIPCPSGMVSKESSKCSLCPPGTIPDSNSEFCTLPELLVINNKTFQIQKLRGKIGNPSDYCKEDRMLKYCYGTFFGPSLHKDSIFYISFVNPSEIKMPNYAKVSNMNAYAFGIFPKNSLTLTEIEYLELEDVCSEAHDKILVNLGSELSLVNTTNLGFMLEYSNGDCCDQNKKFTTKIEFICDKYEKEGWPFFLHETNCEIVFAWPTIHACRMCSDEDLIIHKGECKDGKREIHYYESEKCVFANNTGFVKQVEKCEEESVIMSWPFLVLVLVSVVLIILVSVVSIWIFKVKHTIVLSQAKLSVRSSRAFEEINSDR</sequence>